<reference evidence="1" key="1">
    <citation type="submission" date="2014-11" db="EMBL/GenBank/DDBJ databases">
        <authorList>
            <person name="Amaro Gonzalez C."/>
        </authorList>
    </citation>
    <scope>NUCLEOTIDE SEQUENCE</scope>
</reference>
<sequence>MSSTDSSESLIMSFDSESDISELSISMIYSTNIQPTSVIFSTQRFNSRAVCFLRITSHRSNFPARLFRQELSICQI</sequence>
<evidence type="ECO:0000313" key="1">
    <source>
        <dbReference type="EMBL" id="JAH20988.1"/>
    </source>
</evidence>
<protein>
    <submittedName>
        <fullName evidence="1">Uncharacterized protein</fullName>
    </submittedName>
</protein>
<accession>A0A0E9QY15</accession>
<organism evidence="1">
    <name type="scientific">Anguilla anguilla</name>
    <name type="common">European freshwater eel</name>
    <name type="synonym">Muraena anguilla</name>
    <dbReference type="NCBI Taxonomy" id="7936"/>
    <lineage>
        <taxon>Eukaryota</taxon>
        <taxon>Metazoa</taxon>
        <taxon>Chordata</taxon>
        <taxon>Craniata</taxon>
        <taxon>Vertebrata</taxon>
        <taxon>Euteleostomi</taxon>
        <taxon>Actinopterygii</taxon>
        <taxon>Neopterygii</taxon>
        <taxon>Teleostei</taxon>
        <taxon>Anguilliformes</taxon>
        <taxon>Anguillidae</taxon>
        <taxon>Anguilla</taxon>
    </lineage>
</organism>
<dbReference type="AlphaFoldDB" id="A0A0E9QY15"/>
<proteinExistence type="predicted"/>
<reference evidence="1" key="2">
    <citation type="journal article" date="2015" name="Fish Shellfish Immunol.">
        <title>Early steps in the European eel (Anguilla anguilla)-Vibrio vulnificus interaction in the gills: Role of the RtxA13 toxin.</title>
        <authorList>
            <person name="Callol A."/>
            <person name="Pajuelo D."/>
            <person name="Ebbesson L."/>
            <person name="Teles M."/>
            <person name="MacKenzie S."/>
            <person name="Amaro C."/>
        </authorList>
    </citation>
    <scope>NUCLEOTIDE SEQUENCE</scope>
</reference>
<dbReference type="EMBL" id="GBXM01087589">
    <property type="protein sequence ID" value="JAH20988.1"/>
    <property type="molecule type" value="Transcribed_RNA"/>
</dbReference>
<name>A0A0E9QY15_ANGAN</name>